<dbReference type="AlphaFoldDB" id="A0A1T4PXG8"/>
<feature type="binding site" evidence="4">
    <location>
        <position position="87"/>
    </location>
    <ligand>
        <name>substrate</name>
    </ligand>
</feature>
<feature type="binding site" evidence="4">
    <location>
        <begin position="245"/>
        <end position="246"/>
    </location>
    <ligand>
        <name>substrate</name>
    </ligand>
</feature>
<evidence type="ECO:0000256" key="1">
    <source>
        <dbReference type="ARBA" id="ARBA00022605"/>
    </source>
</evidence>
<feature type="binding site" evidence="4">
    <location>
        <position position="194"/>
    </location>
    <ligand>
        <name>substrate</name>
    </ligand>
</feature>
<comment type="similarity">
    <text evidence="4">Belongs to the EIF-2B alpha/beta/delta subunits family. MtnA subfamily.</text>
</comment>
<protein>
    <recommendedName>
        <fullName evidence="4">Methylthioribose-1-phosphate isomerase</fullName>
        <shortName evidence="4">M1Pi</shortName>
        <shortName evidence="4">MTR-1-P isomerase</shortName>
        <ecNumber evidence="4">5.3.1.23</ecNumber>
    </recommendedName>
    <alternativeName>
        <fullName evidence="4">S-methyl-5-thioribose-1-phosphate isomerase</fullName>
    </alternativeName>
</protein>
<name>A0A1T4PXG8_9FIRM</name>
<keyword evidence="3 4" id="KW-0413">Isomerase</keyword>
<dbReference type="SUPFAM" id="SSF100950">
    <property type="entry name" value="NagB/RpiA/CoA transferase-like"/>
    <property type="match status" value="1"/>
</dbReference>
<dbReference type="PANTHER" id="PTHR43475">
    <property type="entry name" value="METHYLTHIORIBOSE-1-PHOSPHATE ISOMERASE"/>
    <property type="match status" value="1"/>
</dbReference>
<comment type="catalytic activity">
    <reaction evidence="4">
        <text>5-(methylsulfanyl)-alpha-D-ribose 1-phosphate = 5-(methylsulfanyl)-D-ribulose 1-phosphate</text>
        <dbReference type="Rhea" id="RHEA:19989"/>
        <dbReference type="ChEBI" id="CHEBI:58533"/>
        <dbReference type="ChEBI" id="CHEBI:58548"/>
        <dbReference type="EC" id="5.3.1.23"/>
    </reaction>
</comment>
<keyword evidence="2 4" id="KW-0486">Methionine biosynthesis</keyword>
<comment type="pathway">
    <text evidence="4">Amino-acid biosynthesis; L-methionine biosynthesis via salvage pathway; L-methionine from S-methyl-5-thio-alpha-D-ribose 1-phosphate: step 1/6.</text>
</comment>
<keyword evidence="1 4" id="KW-0028">Amino-acid biosynthesis</keyword>
<dbReference type="InterPro" id="IPR000649">
    <property type="entry name" value="IF-2B-related"/>
</dbReference>
<organism evidence="5 6">
    <name type="scientific">Carboxydocella sporoproducens DSM 16521</name>
    <dbReference type="NCBI Taxonomy" id="1121270"/>
    <lineage>
        <taxon>Bacteria</taxon>
        <taxon>Bacillati</taxon>
        <taxon>Bacillota</taxon>
        <taxon>Clostridia</taxon>
        <taxon>Eubacteriales</taxon>
        <taxon>Clostridiales Family XVI. Incertae Sedis</taxon>
        <taxon>Carboxydocella</taxon>
    </lineage>
</organism>
<dbReference type="RefSeq" id="WP_078665508.1">
    <property type="nucleotide sequence ID" value="NZ_FUXM01000014.1"/>
</dbReference>
<dbReference type="FunFam" id="3.40.50.10470:FF:000010">
    <property type="entry name" value="Methylthioribose-1-phosphate isomerase"/>
    <property type="match status" value="1"/>
</dbReference>
<dbReference type="InterPro" id="IPR027363">
    <property type="entry name" value="M1Pi_N"/>
</dbReference>
<accession>A0A1T4PXG8</accession>
<feature type="binding site" evidence="4">
    <location>
        <begin position="44"/>
        <end position="46"/>
    </location>
    <ligand>
        <name>substrate</name>
    </ligand>
</feature>
<dbReference type="EMBL" id="FUXM01000014">
    <property type="protein sequence ID" value="SJZ95931.1"/>
    <property type="molecule type" value="Genomic_DNA"/>
</dbReference>
<evidence type="ECO:0000256" key="3">
    <source>
        <dbReference type="ARBA" id="ARBA00023235"/>
    </source>
</evidence>
<dbReference type="EC" id="5.3.1.23" evidence="4"/>
<dbReference type="NCBIfam" id="TIGR00524">
    <property type="entry name" value="eIF-2B_rel"/>
    <property type="match status" value="1"/>
</dbReference>
<dbReference type="Gene3D" id="1.20.120.420">
    <property type="entry name" value="translation initiation factor eif-2b, domain 1"/>
    <property type="match status" value="1"/>
</dbReference>
<dbReference type="Pfam" id="PF01008">
    <property type="entry name" value="IF-2B"/>
    <property type="match status" value="1"/>
</dbReference>
<dbReference type="InterPro" id="IPR037171">
    <property type="entry name" value="NagB/RpiA_transferase-like"/>
</dbReference>
<evidence type="ECO:0000256" key="2">
    <source>
        <dbReference type="ARBA" id="ARBA00023167"/>
    </source>
</evidence>
<dbReference type="InterPro" id="IPR042529">
    <property type="entry name" value="IF_2B-like_C"/>
</dbReference>
<dbReference type="PANTHER" id="PTHR43475:SF1">
    <property type="entry name" value="METHYLTHIORIBOSE-1-PHOSPHATE ISOMERASE"/>
    <property type="match status" value="1"/>
</dbReference>
<dbReference type="OrthoDB" id="9803436at2"/>
<dbReference type="HAMAP" id="MF_01678">
    <property type="entry name" value="Salvage_MtnA"/>
    <property type="match status" value="1"/>
</dbReference>
<keyword evidence="6" id="KW-1185">Reference proteome</keyword>
<comment type="function">
    <text evidence="4">Catalyzes the interconversion of methylthioribose-1-phosphate (MTR-1-P) into methylthioribulose-1-phosphate (MTRu-1-P).</text>
</comment>
<dbReference type="Proteomes" id="UP000189933">
    <property type="component" value="Unassembled WGS sequence"/>
</dbReference>
<evidence type="ECO:0000256" key="4">
    <source>
        <dbReference type="HAMAP-Rule" id="MF_01678"/>
    </source>
</evidence>
<dbReference type="UniPathway" id="UPA00904">
    <property type="reaction ID" value="UER00874"/>
</dbReference>
<dbReference type="InterPro" id="IPR005251">
    <property type="entry name" value="IF-M1Pi"/>
</dbReference>
<feature type="site" description="Transition state stabilizer" evidence="4">
    <location>
        <position position="155"/>
    </location>
</feature>
<evidence type="ECO:0000313" key="6">
    <source>
        <dbReference type="Proteomes" id="UP000189933"/>
    </source>
</evidence>
<feature type="active site" description="Proton donor" evidence="4">
    <location>
        <position position="235"/>
    </location>
</feature>
<reference evidence="6" key="1">
    <citation type="submission" date="2017-02" db="EMBL/GenBank/DDBJ databases">
        <authorList>
            <person name="Varghese N."/>
            <person name="Submissions S."/>
        </authorList>
    </citation>
    <scope>NUCLEOTIDE SEQUENCE [LARGE SCALE GENOMIC DNA]</scope>
    <source>
        <strain evidence="6">DSM 16521</strain>
    </source>
</reference>
<dbReference type="NCBIfam" id="NF004326">
    <property type="entry name" value="PRK05720.1"/>
    <property type="match status" value="1"/>
</dbReference>
<dbReference type="FunFam" id="1.20.120.420:FF:000003">
    <property type="entry name" value="Methylthioribose-1-phosphate isomerase"/>
    <property type="match status" value="1"/>
</dbReference>
<proteinExistence type="inferred from homology"/>
<dbReference type="InterPro" id="IPR011559">
    <property type="entry name" value="Initiation_fac_2B_a/b/d"/>
</dbReference>
<dbReference type="GO" id="GO:0019509">
    <property type="term" value="P:L-methionine salvage from methylthioadenosine"/>
    <property type="evidence" value="ECO:0007669"/>
    <property type="project" value="UniProtKB-UniRule"/>
</dbReference>
<evidence type="ECO:0000313" key="5">
    <source>
        <dbReference type="EMBL" id="SJZ95931.1"/>
    </source>
</evidence>
<dbReference type="Gene3D" id="3.40.50.10470">
    <property type="entry name" value="Translation initiation factor eif-2b, domain 2"/>
    <property type="match status" value="1"/>
</dbReference>
<dbReference type="NCBIfam" id="TIGR00512">
    <property type="entry name" value="salvage_mtnA"/>
    <property type="match status" value="1"/>
</dbReference>
<sequence>MESLRWREGILEILDQTRLPLTIEYVQSSDYLAVANAIKSMQVRGAPAIGSAAAFGYAMGAREHQNLPREQFLAEMQEVKQVLASTRPTAVNLFWALDRMEKKLLEVSHLQPAEIADILLEEAKAIHQEDLELNRRMGEYGQQLIPSGARILTHCNAGALATAGFGTALGVIRAAHAAGKQVQVYADETRPLLQGARLTAFELMQDGIPVTLITDNMAGYLMRRGMVDLVIVGADRITANGDVANKIGTYGLAVLAKENKIPFYVAAPYSTVDLTLASGDDIPIEERDPREITHICGQRIAPEGVKVFNPAFDITPNYLIDAIITEKGIIRKPYKVNLQKTYGEGAK</sequence>
<dbReference type="GO" id="GO:0046523">
    <property type="term" value="F:S-methyl-5-thioribose-1-phosphate isomerase activity"/>
    <property type="evidence" value="ECO:0007669"/>
    <property type="project" value="UniProtKB-UniRule"/>
</dbReference>
<gene>
    <name evidence="4" type="primary">mtnA</name>
    <name evidence="5" type="ORF">SAMN02745885_01439</name>
</gene>